<organism evidence="2 3">
    <name type="scientific">Cinchona calisaya</name>
    <dbReference type="NCBI Taxonomy" id="153742"/>
    <lineage>
        <taxon>Eukaryota</taxon>
        <taxon>Viridiplantae</taxon>
        <taxon>Streptophyta</taxon>
        <taxon>Embryophyta</taxon>
        <taxon>Tracheophyta</taxon>
        <taxon>Spermatophyta</taxon>
        <taxon>Magnoliopsida</taxon>
        <taxon>eudicotyledons</taxon>
        <taxon>Gunneridae</taxon>
        <taxon>Pentapetalae</taxon>
        <taxon>asterids</taxon>
        <taxon>lamiids</taxon>
        <taxon>Gentianales</taxon>
        <taxon>Rubiaceae</taxon>
        <taxon>Cinchonoideae</taxon>
        <taxon>Cinchoneae</taxon>
        <taxon>Cinchona</taxon>
    </lineage>
</organism>
<keyword evidence="1" id="KW-0732">Signal</keyword>
<evidence type="ECO:0000256" key="1">
    <source>
        <dbReference type="SAM" id="SignalP"/>
    </source>
</evidence>
<evidence type="ECO:0000313" key="3">
    <source>
        <dbReference type="Proteomes" id="UP001630127"/>
    </source>
</evidence>
<feature type="chain" id="PRO_5044842613" evidence="1">
    <location>
        <begin position="24"/>
        <end position="60"/>
    </location>
</feature>
<reference evidence="2 3" key="1">
    <citation type="submission" date="2024-11" db="EMBL/GenBank/DDBJ databases">
        <title>A near-complete genome assembly of Cinchona calisaya.</title>
        <authorList>
            <person name="Lian D.C."/>
            <person name="Zhao X.W."/>
            <person name="Wei L."/>
        </authorList>
    </citation>
    <scope>NUCLEOTIDE SEQUENCE [LARGE SCALE GENOMIC DNA]</scope>
    <source>
        <tissue evidence="2">Nenye</tissue>
    </source>
</reference>
<gene>
    <name evidence="2" type="ORF">ACH5RR_025632</name>
</gene>
<comment type="caution">
    <text evidence="2">The sequence shown here is derived from an EMBL/GenBank/DDBJ whole genome shotgun (WGS) entry which is preliminary data.</text>
</comment>
<name>A0ABD2Z072_9GENT</name>
<proteinExistence type="predicted"/>
<keyword evidence="3" id="KW-1185">Reference proteome</keyword>
<accession>A0ABD2Z072</accession>
<protein>
    <submittedName>
        <fullName evidence="2">Uncharacterized protein</fullName>
    </submittedName>
</protein>
<dbReference type="Proteomes" id="UP001630127">
    <property type="component" value="Unassembled WGS sequence"/>
</dbReference>
<feature type="non-terminal residue" evidence="2">
    <location>
        <position position="1"/>
    </location>
</feature>
<evidence type="ECO:0000313" key="2">
    <source>
        <dbReference type="EMBL" id="KAL3512915.1"/>
    </source>
</evidence>
<sequence length="60" mass="6775">AVRQAVLLHFVLQLMSMIHSGESGSCIETLALEFDQFFLLVLFRSASNFPPRMHQHQASS</sequence>
<feature type="signal peptide" evidence="1">
    <location>
        <begin position="1"/>
        <end position="23"/>
    </location>
</feature>
<dbReference type="EMBL" id="JBJUIK010000011">
    <property type="protein sequence ID" value="KAL3512915.1"/>
    <property type="molecule type" value="Genomic_DNA"/>
</dbReference>
<dbReference type="AlphaFoldDB" id="A0ABD2Z072"/>